<dbReference type="PROSITE" id="PS51257">
    <property type="entry name" value="PROKAR_LIPOPROTEIN"/>
    <property type="match status" value="1"/>
</dbReference>
<feature type="domain" description="RagB/SusD" evidence="6">
    <location>
        <begin position="343"/>
        <end position="480"/>
    </location>
</feature>
<evidence type="ECO:0000256" key="4">
    <source>
        <dbReference type="ARBA" id="ARBA00023136"/>
    </source>
</evidence>
<dbReference type="Pfam" id="PF14322">
    <property type="entry name" value="SusD-like_3"/>
    <property type="match status" value="1"/>
</dbReference>
<evidence type="ECO:0000313" key="9">
    <source>
        <dbReference type="Proteomes" id="UP001500936"/>
    </source>
</evidence>
<dbReference type="EMBL" id="BAABHB010000002">
    <property type="protein sequence ID" value="GAA4399291.1"/>
    <property type="molecule type" value="Genomic_DNA"/>
</dbReference>
<sequence length="480" mass="53272">MLTIERIMKKLYALLLGGGLLVSSSCSDFIDLTPTHSLSSTTVFGKLDDFEPVLNGTYASMRDLYAYGLFQSVMPDMMADNTLETTESLVNYKAVTDWTYAADQLRVAEVWRFSYLMINDANLILQNITQFESTNPQRANRFKGQALAIRGLMHFNLLRYYAPNFDRNSTAPGIPIKTTPVIELPGRATVKEVYDQIYKDLEAALPLLNDVDAAINTNTRRSRIDAATVNAILARVALYAKEYDRAITFATAAITARPLASRASFPGIWTDANADEVLFSIQFNPGEGGPALDVWSPATNRAQFDPSAELLSLYDAAKDVRYTSYFTPGASVPGSVNRATRVVSTKYQGKGTARDGAVNFKAFRTGEMYLIRAEARALSNRATEALADLNTLRAARIADFTPRTETGQALLDAIATERRKELWLEGHRWFDLKRTTRVVQRVSCRAGVVCNLPASSPKWAWPIPQNERLANPNIAQNEGY</sequence>
<feature type="domain" description="SusD-like N-terminal" evidence="7">
    <location>
        <begin position="28"/>
        <end position="238"/>
    </location>
</feature>
<evidence type="ECO:0000256" key="5">
    <source>
        <dbReference type="ARBA" id="ARBA00023237"/>
    </source>
</evidence>
<dbReference type="Proteomes" id="UP001500936">
    <property type="component" value="Unassembled WGS sequence"/>
</dbReference>
<keyword evidence="4" id="KW-0472">Membrane</keyword>
<reference evidence="9" key="1">
    <citation type="journal article" date="2019" name="Int. J. Syst. Evol. Microbiol.">
        <title>The Global Catalogue of Microorganisms (GCM) 10K type strain sequencing project: providing services to taxonomists for standard genome sequencing and annotation.</title>
        <authorList>
            <consortium name="The Broad Institute Genomics Platform"/>
            <consortium name="The Broad Institute Genome Sequencing Center for Infectious Disease"/>
            <person name="Wu L."/>
            <person name="Ma J."/>
        </authorList>
    </citation>
    <scope>NUCLEOTIDE SEQUENCE [LARGE SCALE GENOMIC DNA]</scope>
    <source>
        <strain evidence="9">JCM 17925</strain>
    </source>
</reference>
<evidence type="ECO:0000259" key="7">
    <source>
        <dbReference type="Pfam" id="PF14322"/>
    </source>
</evidence>
<name>A0ABP8K1H8_9BACT</name>
<dbReference type="InterPro" id="IPR012944">
    <property type="entry name" value="SusD_RagB_dom"/>
</dbReference>
<keyword evidence="3" id="KW-0732">Signal</keyword>
<dbReference type="Pfam" id="PF07980">
    <property type="entry name" value="SusD_RagB"/>
    <property type="match status" value="1"/>
</dbReference>
<comment type="similarity">
    <text evidence="2">Belongs to the SusD family.</text>
</comment>
<keyword evidence="9" id="KW-1185">Reference proteome</keyword>
<evidence type="ECO:0000313" key="8">
    <source>
        <dbReference type="EMBL" id="GAA4399291.1"/>
    </source>
</evidence>
<dbReference type="Gene3D" id="1.25.40.900">
    <property type="match status" value="1"/>
</dbReference>
<dbReference type="SUPFAM" id="SSF48452">
    <property type="entry name" value="TPR-like"/>
    <property type="match status" value="1"/>
</dbReference>
<dbReference type="Gene3D" id="1.25.40.390">
    <property type="match status" value="1"/>
</dbReference>
<comment type="caution">
    <text evidence="8">The sequence shown here is derived from an EMBL/GenBank/DDBJ whole genome shotgun (WGS) entry which is preliminary data.</text>
</comment>
<dbReference type="CDD" id="cd08977">
    <property type="entry name" value="SusD"/>
    <property type="match status" value="1"/>
</dbReference>
<protein>
    <submittedName>
        <fullName evidence="8">RagB/SusD family nutrient uptake outer membrane protein</fullName>
    </submittedName>
</protein>
<evidence type="ECO:0000256" key="3">
    <source>
        <dbReference type="ARBA" id="ARBA00022729"/>
    </source>
</evidence>
<evidence type="ECO:0000259" key="6">
    <source>
        <dbReference type="Pfam" id="PF07980"/>
    </source>
</evidence>
<dbReference type="InterPro" id="IPR011990">
    <property type="entry name" value="TPR-like_helical_dom_sf"/>
</dbReference>
<evidence type="ECO:0000256" key="2">
    <source>
        <dbReference type="ARBA" id="ARBA00006275"/>
    </source>
</evidence>
<dbReference type="Gene3D" id="2.20.20.130">
    <property type="match status" value="1"/>
</dbReference>
<accession>A0ABP8K1H8</accession>
<comment type="subcellular location">
    <subcellularLocation>
        <location evidence="1">Cell outer membrane</location>
    </subcellularLocation>
</comment>
<keyword evidence="5" id="KW-0998">Cell outer membrane</keyword>
<evidence type="ECO:0000256" key="1">
    <source>
        <dbReference type="ARBA" id="ARBA00004442"/>
    </source>
</evidence>
<dbReference type="InterPro" id="IPR033985">
    <property type="entry name" value="SusD-like_N"/>
</dbReference>
<organism evidence="8 9">
    <name type="scientific">Nibrella viscosa</name>
    <dbReference type="NCBI Taxonomy" id="1084524"/>
    <lineage>
        <taxon>Bacteria</taxon>
        <taxon>Pseudomonadati</taxon>
        <taxon>Bacteroidota</taxon>
        <taxon>Cytophagia</taxon>
        <taxon>Cytophagales</taxon>
        <taxon>Spirosomataceae</taxon>
        <taxon>Nibrella</taxon>
    </lineage>
</organism>
<gene>
    <name evidence="8" type="ORF">GCM10023187_10880</name>
</gene>
<proteinExistence type="inferred from homology"/>